<organism evidence="1 2">
    <name type="scientific">Boeremia exigua</name>
    <dbReference type="NCBI Taxonomy" id="749465"/>
    <lineage>
        <taxon>Eukaryota</taxon>
        <taxon>Fungi</taxon>
        <taxon>Dikarya</taxon>
        <taxon>Ascomycota</taxon>
        <taxon>Pezizomycotina</taxon>
        <taxon>Dothideomycetes</taxon>
        <taxon>Pleosporomycetidae</taxon>
        <taxon>Pleosporales</taxon>
        <taxon>Pleosporineae</taxon>
        <taxon>Didymellaceae</taxon>
        <taxon>Boeremia</taxon>
    </lineage>
</organism>
<protein>
    <submittedName>
        <fullName evidence="1">Uncharacterized protein</fullName>
    </submittedName>
</protein>
<comment type="caution">
    <text evidence="1">The sequence shown here is derived from an EMBL/GenBank/DDBJ whole genome shotgun (WGS) entry which is preliminary data.</text>
</comment>
<evidence type="ECO:0000313" key="2">
    <source>
        <dbReference type="Proteomes" id="UP001153331"/>
    </source>
</evidence>
<keyword evidence="2" id="KW-1185">Reference proteome</keyword>
<reference evidence="1" key="1">
    <citation type="submission" date="2022-11" db="EMBL/GenBank/DDBJ databases">
        <title>Genome Sequence of Boeremia exigua.</title>
        <authorList>
            <person name="Buettner E."/>
        </authorList>
    </citation>
    <scope>NUCLEOTIDE SEQUENCE</scope>
    <source>
        <strain evidence="1">CU02</strain>
    </source>
</reference>
<accession>A0ACC2IJZ5</accession>
<name>A0ACC2IJZ5_9PLEO</name>
<evidence type="ECO:0000313" key="1">
    <source>
        <dbReference type="EMBL" id="KAJ8115454.1"/>
    </source>
</evidence>
<gene>
    <name evidence="1" type="ORF">OPT61_g2904</name>
</gene>
<dbReference type="EMBL" id="JAPHNI010000139">
    <property type="protein sequence ID" value="KAJ8115454.1"/>
    <property type="molecule type" value="Genomic_DNA"/>
</dbReference>
<sequence>MDTHQTTSSSSAYRPPKPQRILACVLCQQRKVKCDRKFPCNHCLKAKVQCVPAQQMPRRRRRPTEQELMERLRQYESLLRKNNITVESTDEMEMEDVPPDDSGVAISTTTSAQSERSIMASAEPQVIKSEEQTVDETKNFWDAIHQRRPYSHDVTEKVSVDDSSSHATFDDLSEPAIVKVWGRVYESDHNHLFGGPKPDVPLSSLHPSHVQIFRLWQVYSDNVNPLLKVTHAPTLQARILDAAVDVSSIGRELEALMFSIYCAAVITLSEEDCHSMLGDSKTKLLRKYQDACHQALINCGFLRSKERDCLTAFFLYLVSLRPDMHPHTLSPMFAIAFRIAHGMNIPNEAANARYGVFEAEMRRRLWWALVVYDSRISEMSDYKITQLVPTWDCKIPVNVNDFDLRPAMSTRPTDQEASTEALFAVVRGAIGNYIRYNAWHLDFVNPMLRPVLRATQHLFDPYDDNLNGLEDIVERRHLKLCNTENPLHFTTIWWARNYLAKYRFLLHCSRHSKNPDQQTGEERDAILSYALRMLECDTALMSSPLTKGYRWLIQFHFPFPAYVRIVQDLHARPIGTHAEKAWEIMNANYAVRFVDMEPSANILFKMFASTVLQAWAARHAALFGQDNAEGPRRMIIDIKKKLGRTSPPIATDETVPHVQGTTPMLPHSEVQPLLAMSQDSVQYFDPSFAELNMDLFDMDWSNPDWSAMSGFGWP</sequence>
<proteinExistence type="predicted"/>
<dbReference type="Proteomes" id="UP001153331">
    <property type="component" value="Unassembled WGS sequence"/>
</dbReference>